<protein>
    <submittedName>
        <fullName evidence="6">Transcriptional regulator, TetR family</fullName>
    </submittedName>
</protein>
<organism evidence="6 7">
    <name type="scientific">Frankia casuarinae (strain DSM 45818 / CECT 9043 / HFP020203 / CcI3)</name>
    <dbReference type="NCBI Taxonomy" id="106370"/>
    <lineage>
        <taxon>Bacteria</taxon>
        <taxon>Bacillati</taxon>
        <taxon>Actinomycetota</taxon>
        <taxon>Actinomycetes</taxon>
        <taxon>Frankiales</taxon>
        <taxon>Frankiaceae</taxon>
        <taxon>Frankia</taxon>
    </lineage>
</organism>
<dbReference type="Pfam" id="PF13305">
    <property type="entry name" value="TetR_C_33"/>
    <property type="match status" value="1"/>
</dbReference>
<evidence type="ECO:0000256" key="2">
    <source>
        <dbReference type="ARBA" id="ARBA00023125"/>
    </source>
</evidence>
<dbReference type="SUPFAM" id="SSF48498">
    <property type="entry name" value="Tetracyclin repressor-like, C-terminal domain"/>
    <property type="match status" value="1"/>
</dbReference>
<dbReference type="Pfam" id="PF00440">
    <property type="entry name" value="TetR_N"/>
    <property type="match status" value="1"/>
</dbReference>
<dbReference type="InterPro" id="IPR001647">
    <property type="entry name" value="HTH_TetR"/>
</dbReference>
<dbReference type="InterPro" id="IPR025996">
    <property type="entry name" value="MT1864/Rv1816-like_C"/>
</dbReference>
<keyword evidence="3" id="KW-0804">Transcription</keyword>
<dbReference type="InterPro" id="IPR036271">
    <property type="entry name" value="Tet_transcr_reg_TetR-rel_C_sf"/>
</dbReference>
<dbReference type="RefSeq" id="WP_011437510.1">
    <property type="nucleotide sequence ID" value="NC_007777.1"/>
</dbReference>
<dbReference type="SUPFAM" id="SSF46689">
    <property type="entry name" value="Homeodomain-like"/>
    <property type="match status" value="1"/>
</dbReference>
<evidence type="ECO:0000313" key="7">
    <source>
        <dbReference type="Proteomes" id="UP000001937"/>
    </source>
</evidence>
<feature type="DNA-binding region" description="H-T-H motif" evidence="4">
    <location>
        <begin position="48"/>
        <end position="67"/>
    </location>
</feature>
<keyword evidence="1" id="KW-0805">Transcription regulation</keyword>
<feature type="domain" description="HTH tetR-type" evidence="5">
    <location>
        <begin position="25"/>
        <end position="85"/>
    </location>
</feature>
<dbReference type="GO" id="GO:0003677">
    <property type="term" value="F:DNA binding"/>
    <property type="evidence" value="ECO:0007669"/>
    <property type="project" value="UniProtKB-UniRule"/>
</dbReference>
<name>Q2J8B0_FRACC</name>
<gene>
    <name evidence="6" type="ordered locus">Francci3_3125</name>
</gene>
<accession>Q2J8B0</accession>
<proteinExistence type="predicted"/>
<dbReference type="OrthoDB" id="71867at2"/>
<evidence type="ECO:0000313" key="6">
    <source>
        <dbReference type="EMBL" id="ABD12482.1"/>
    </source>
</evidence>
<dbReference type="Gene3D" id="1.10.357.10">
    <property type="entry name" value="Tetracycline Repressor, domain 2"/>
    <property type="match status" value="1"/>
</dbReference>
<keyword evidence="2 4" id="KW-0238">DNA-binding</keyword>
<dbReference type="eggNOG" id="COG1309">
    <property type="taxonomic scope" value="Bacteria"/>
</dbReference>
<dbReference type="HOGENOM" id="CLU_069356_43_0_11"/>
<reference evidence="6 7" key="1">
    <citation type="journal article" date="2007" name="Genome Res.">
        <title>Genome characteristics of facultatively symbiotic Frankia sp. strains reflect host range and host plant biogeography.</title>
        <authorList>
            <person name="Normand P."/>
            <person name="Lapierre P."/>
            <person name="Tisa L.S."/>
            <person name="Gogarten J.P."/>
            <person name="Alloisio N."/>
            <person name="Bagnarol E."/>
            <person name="Bassi C.A."/>
            <person name="Berry A.M."/>
            <person name="Bickhart D.M."/>
            <person name="Choisne N."/>
            <person name="Couloux A."/>
            <person name="Cournoyer B."/>
            <person name="Cruveiller S."/>
            <person name="Daubin V."/>
            <person name="Demange N."/>
            <person name="Francino M.P."/>
            <person name="Goltsman E."/>
            <person name="Huang Y."/>
            <person name="Kopp O.R."/>
            <person name="Labarre L."/>
            <person name="Lapidus A."/>
            <person name="Lavire C."/>
            <person name="Marechal J."/>
            <person name="Martinez M."/>
            <person name="Mastronunzio J.E."/>
            <person name="Mullin B.C."/>
            <person name="Niemann J."/>
            <person name="Pujic P."/>
            <person name="Rawnsley T."/>
            <person name="Rouy Z."/>
            <person name="Schenowitz C."/>
            <person name="Sellstedt A."/>
            <person name="Tavares F."/>
            <person name="Tomkins J.P."/>
            <person name="Vallenet D."/>
            <person name="Valverde C."/>
            <person name="Wall L.G."/>
            <person name="Wang Y."/>
            <person name="Medigue C."/>
            <person name="Benson D.R."/>
        </authorList>
    </citation>
    <scope>NUCLEOTIDE SEQUENCE [LARGE SCALE GENOMIC DNA]</scope>
    <source>
        <strain evidence="7">DSM 45818 / CECT 9043 / CcI3</strain>
    </source>
</reference>
<dbReference type="Proteomes" id="UP000001937">
    <property type="component" value="Chromosome"/>
</dbReference>
<dbReference type="PROSITE" id="PS50977">
    <property type="entry name" value="HTH_TETR_2"/>
    <property type="match status" value="1"/>
</dbReference>
<evidence type="ECO:0000256" key="4">
    <source>
        <dbReference type="PROSITE-ProRule" id="PRU00335"/>
    </source>
</evidence>
<dbReference type="STRING" id="106370.Francci3_3125"/>
<dbReference type="KEGG" id="fra:Francci3_3125"/>
<dbReference type="PhylomeDB" id="Q2J8B0"/>
<evidence type="ECO:0000259" key="5">
    <source>
        <dbReference type="PROSITE" id="PS50977"/>
    </source>
</evidence>
<sequence>MAQARPVGEPPLPRIAPRPVLGPVSPRVTEIITVARGVLETEGAGALTMRRIGDLLGIRAPSLYKHLAGKPQLEAKLIETMLMEIGDLLHDVVDRGGAAEVVPALLAAYRGYAQAHPNLYRLVTAGSLNRRLLSADVEDWAGEPFYRAAGEPYRAQALWAAAHGTMILELDGRYLPGSDLDRTWQALASAFRRTDPAGDQPG</sequence>
<dbReference type="EMBL" id="CP000249">
    <property type="protein sequence ID" value="ABD12482.1"/>
    <property type="molecule type" value="Genomic_DNA"/>
</dbReference>
<dbReference type="AlphaFoldDB" id="Q2J8B0"/>
<keyword evidence="7" id="KW-1185">Reference proteome</keyword>
<evidence type="ECO:0000256" key="1">
    <source>
        <dbReference type="ARBA" id="ARBA00023015"/>
    </source>
</evidence>
<evidence type="ECO:0000256" key="3">
    <source>
        <dbReference type="ARBA" id="ARBA00023163"/>
    </source>
</evidence>
<dbReference type="Gene3D" id="1.10.10.60">
    <property type="entry name" value="Homeodomain-like"/>
    <property type="match status" value="1"/>
</dbReference>
<dbReference type="InterPro" id="IPR009057">
    <property type="entry name" value="Homeodomain-like_sf"/>
</dbReference>